<dbReference type="GO" id="GO:0004315">
    <property type="term" value="F:3-oxoacyl-[acyl-carrier-protein] synthase activity"/>
    <property type="evidence" value="ECO:0007669"/>
    <property type="project" value="InterPro"/>
</dbReference>
<keyword evidence="3 4" id="KW-0808">Transferase</keyword>
<organism evidence="6 7">
    <name type="scientific">Catellatospora bangladeshensis</name>
    <dbReference type="NCBI Taxonomy" id="310355"/>
    <lineage>
        <taxon>Bacteria</taxon>
        <taxon>Bacillati</taxon>
        <taxon>Actinomycetota</taxon>
        <taxon>Actinomycetes</taxon>
        <taxon>Micromonosporales</taxon>
        <taxon>Micromonosporaceae</taxon>
        <taxon>Catellatospora</taxon>
    </lineage>
</organism>
<dbReference type="InterPro" id="IPR018201">
    <property type="entry name" value="Ketoacyl_synth_AS"/>
</dbReference>
<dbReference type="CDD" id="cd00833">
    <property type="entry name" value="PKS"/>
    <property type="match status" value="1"/>
</dbReference>
<keyword evidence="7" id="KW-1185">Reference proteome</keyword>
<dbReference type="InterPro" id="IPR014030">
    <property type="entry name" value="Ketoacyl_synth_N"/>
</dbReference>
<dbReference type="InterPro" id="IPR016039">
    <property type="entry name" value="Thiolase-like"/>
</dbReference>
<dbReference type="Pfam" id="PF00109">
    <property type="entry name" value="ketoacyl-synt"/>
    <property type="match status" value="1"/>
</dbReference>
<name>A0A8J3JTW5_9ACTN</name>
<evidence type="ECO:0000256" key="4">
    <source>
        <dbReference type="RuleBase" id="RU003694"/>
    </source>
</evidence>
<proteinExistence type="inferred from homology"/>
<dbReference type="AlphaFoldDB" id="A0A8J3JTW5"/>
<comment type="similarity">
    <text evidence="4">Belongs to the thiolase-like superfamily. Beta-ketoacyl-ACP synthases family.</text>
</comment>
<evidence type="ECO:0000256" key="2">
    <source>
        <dbReference type="ARBA" id="ARBA00022553"/>
    </source>
</evidence>
<dbReference type="PANTHER" id="PTHR43775:SF37">
    <property type="entry name" value="SI:DKEY-61P9.11"/>
    <property type="match status" value="1"/>
</dbReference>
<dbReference type="InterPro" id="IPR014031">
    <property type="entry name" value="Ketoacyl_synth_C"/>
</dbReference>
<dbReference type="InterPro" id="IPR001227">
    <property type="entry name" value="Ac_transferase_dom_sf"/>
</dbReference>
<reference evidence="6 7" key="1">
    <citation type="submission" date="2021-01" db="EMBL/GenBank/DDBJ databases">
        <title>Whole genome shotgun sequence of Catellatospora bangladeshensis NBRC 107357.</title>
        <authorList>
            <person name="Komaki H."/>
            <person name="Tamura T."/>
        </authorList>
    </citation>
    <scope>NUCLEOTIDE SEQUENCE [LARGE SCALE GENOMIC DNA]</scope>
    <source>
        <strain evidence="6 7">NBRC 107357</strain>
    </source>
</reference>
<dbReference type="GO" id="GO:0005886">
    <property type="term" value="C:plasma membrane"/>
    <property type="evidence" value="ECO:0007669"/>
    <property type="project" value="TreeGrafter"/>
</dbReference>
<evidence type="ECO:0000256" key="3">
    <source>
        <dbReference type="ARBA" id="ARBA00022679"/>
    </source>
</evidence>
<dbReference type="Gene3D" id="3.40.47.10">
    <property type="match status" value="1"/>
</dbReference>
<evidence type="ECO:0000313" key="7">
    <source>
        <dbReference type="Proteomes" id="UP000601223"/>
    </source>
</evidence>
<protein>
    <recommendedName>
        <fullName evidence="5">Ketosynthase family 3 (KS3) domain-containing protein</fullName>
    </recommendedName>
</protein>
<dbReference type="GO" id="GO:0071770">
    <property type="term" value="P:DIM/DIP cell wall layer assembly"/>
    <property type="evidence" value="ECO:0007669"/>
    <property type="project" value="TreeGrafter"/>
</dbReference>
<sequence>MRLSRGRNEQESIAIIGIGCRYGGGIVDFDSFQRVIAAGVDAVGTVPPDRWSAAFDSGDRTTAGAGYCGFGAFLPDVGRFDASFFGIRPEVAREIDPQHRLLMEVAWEAAEHAGLGDDVASRHRTGVFFGMLAMDYLLLHAQGGGTNAIDRHFASGREFSFAAGRLSYLLNLSGPAMTVNTACSSSLVAVHLACRSLISGESDVALAGGVNVLVAPDLNIYLTKLGALSPTGHCKPFDAQADGLVRGEGVGVVVLKRLADAEADGDRVLAVIRGSAVNHNGRSMTPTMPSMEAQVSLLADALHDAGAHPDDVRYVEAHGPGTPVGDPVEAAALSSVFTPHRPAGLPLYVGSVKANLGHTDAAAGVAGLLKAVHVLRSGQVPPQLHHRTPNPAIDWAGSCLRVMPDGAPLDLPRHGLVGVSSIGLSGTNAHILLGRPDEAPAPMPVPPRWHAPRLGTRPSPVRPAAYPRHAVTEPGPHRRRPLLLLLSGADGEGLAAAAGDLAGLLAETPAPGLLDIQHTLAHRRWHLNRRAAVLAPSLPAALDSLRALADGRPADHVLTGNAAAAPDEAVGLRLVGEPLSTLAAARFLYQSEPDFRQAFDECRTAVDRSAGRGVRLLSDTVFADRSTHVAAQISVQIALCELWRLWGLPPQDVTADGVGRYAKLVVTGAAGLDEVMQAVNRRYTGRGRRIAERSRCRPVPIVPARGAARAEVPGARLDIRPNTTVGELMTGAAHLFCQGVPLDWSRVLPGRHHALPRRRFGGEVLWSPHSAAVSEVPVGVQSH</sequence>
<keyword evidence="1" id="KW-0596">Phosphopantetheine</keyword>
<dbReference type="GO" id="GO:0004312">
    <property type="term" value="F:fatty acid synthase activity"/>
    <property type="evidence" value="ECO:0007669"/>
    <property type="project" value="TreeGrafter"/>
</dbReference>
<dbReference type="EMBL" id="BONF01000030">
    <property type="protein sequence ID" value="GIF83689.1"/>
    <property type="molecule type" value="Genomic_DNA"/>
</dbReference>
<evidence type="ECO:0000313" key="6">
    <source>
        <dbReference type="EMBL" id="GIF83689.1"/>
    </source>
</evidence>
<evidence type="ECO:0000256" key="1">
    <source>
        <dbReference type="ARBA" id="ARBA00022450"/>
    </source>
</evidence>
<dbReference type="PROSITE" id="PS00606">
    <property type="entry name" value="KS3_1"/>
    <property type="match status" value="1"/>
</dbReference>
<dbReference type="SMART" id="SM00825">
    <property type="entry name" value="PKS_KS"/>
    <property type="match status" value="1"/>
</dbReference>
<gene>
    <name evidence="6" type="ORF">Cba03nite_50380</name>
</gene>
<dbReference type="Pfam" id="PF02801">
    <property type="entry name" value="Ketoacyl-synt_C"/>
    <property type="match status" value="1"/>
</dbReference>
<dbReference type="GO" id="GO:0005737">
    <property type="term" value="C:cytoplasm"/>
    <property type="evidence" value="ECO:0007669"/>
    <property type="project" value="TreeGrafter"/>
</dbReference>
<dbReference type="SUPFAM" id="SSF52151">
    <property type="entry name" value="FabD/lysophospholipase-like"/>
    <property type="match status" value="1"/>
</dbReference>
<evidence type="ECO:0000259" key="5">
    <source>
        <dbReference type="PROSITE" id="PS52004"/>
    </source>
</evidence>
<comment type="caution">
    <text evidence="6">The sequence shown here is derived from an EMBL/GenBank/DDBJ whole genome shotgun (WGS) entry which is preliminary data.</text>
</comment>
<dbReference type="GO" id="GO:0006633">
    <property type="term" value="P:fatty acid biosynthetic process"/>
    <property type="evidence" value="ECO:0007669"/>
    <property type="project" value="InterPro"/>
</dbReference>
<feature type="domain" description="Ketosynthase family 3 (KS3)" evidence="5">
    <location>
        <begin position="10"/>
        <end position="435"/>
    </location>
</feature>
<dbReference type="InterPro" id="IPR016035">
    <property type="entry name" value="Acyl_Trfase/lysoPLipase"/>
</dbReference>
<dbReference type="Proteomes" id="UP000601223">
    <property type="component" value="Unassembled WGS sequence"/>
</dbReference>
<dbReference type="RefSeq" id="WP_203750856.1">
    <property type="nucleotide sequence ID" value="NZ_BONF01000030.1"/>
</dbReference>
<dbReference type="InterPro" id="IPR050091">
    <property type="entry name" value="PKS_NRPS_Biosynth_Enz"/>
</dbReference>
<dbReference type="InterPro" id="IPR020841">
    <property type="entry name" value="PKS_Beta-ketoAc_synthase_dom"/>
</dbReference>
<dbReference type="PANTHER" id="PTHR43775">
    <property type="entry name" value="FATTY ACID SYNTHASE"/>
    <property type="match status" value="1"/>
</dbReference>
<dbReference type="PROSITE" id="PS52004">
    <property type="entry name" value="KS3_2"/>
    <property type="match status" value="1"/>
</dbReference>
<accession>A0A8J3JTW5</accession>
<dbReference type="Gene3D" id="3.40.366.10">
    <property type="entry name" value="Malonyl-Coenzyme A Acyl Carrier Protein, domain 2"/>
    <property type="match status" value="1"/>
</dbReference>
<keyword evidence="2" id="KW-0597">Phosphoprotein</keyword>
<dbReference type="SUPFAM" id="SSF53901">
    <property type="entry name" value="Thiolase-like"/>
    <property type="match status" value="1"/>
</dbReference>